<accession>A0A6A4RQ92</accession>
<protein>
    <submittedName>
        <fullName evidence="1">Uncharacterized protein</fullName>
    </submittedName>
</protein>
<dbReference type="EMBL" id="VEVO01000026">
    <property type="protein sequence ID" value="KAF0022459.1"/>
    <property type="molecule type" value="Genomic_DNA"/>
</dbReference>
<dbReference type="SUPFAM" id="SSF56672">
    <property type="entry name" value="DNA/RNA polymerases"/>
    <property type="match status" value="1"/>
</dbReference>
<dbReference type="InterPro" id="IPR023211">
    <property type="entry name" value="DNA_pol_palm_dom_sf"/>
</dbReference>
<dbReference type="PANTHER" id="PTHR33568:SF3">
    <property type="entry name" value="DNA-DIRECTED DNA POLYMERASE"/>
    <property type="match status" value="1"/>
</dbReference>
<proteinExistence type="predicted"/>
<reference evidence="1 2" key="1">
    <citation type="submission" date="2019-06" db="EMBL/GenBank/DDBJ databases">
        <title>Draft genomes of female and male turbot (Scophthalmus maximus).</title>
        <authorList>
            <person name="Xu H."/>
            <person name="Xu X.-W."/>
            <person name="Shao C."/>
            <person name="Chen S."/>
        </authorList>
    </citation>
    <scope>NUCLEOTIDE SEQUENCE [LARGE SCALE GENOMIC DNA]</scope>
    <source>
        <strain evidence="1">Ysfricsl-2016a</strain>
        <tissue evidence="1">Blood</tissue>
    </source>
</reference>
<dbReference type="PANTHER" id="PTHR33568">
    <property type="entry name" value="DNA POLYMERASE"/>
    <property type="match status" value="1"/>
</dbReference>
<gene>
    <name evidence="1" type="ORF">F2P81_025272</name>
</gene>
<name>A0A6A4RQ92_SCOMX</name>
<dbReference type="AlphaFoldDB" id="A0A6A4RQ92"/>
<organism evidence="1 2">
    <name type="scientific">Scophthalmus maximus</name>
    <name type="common">Turbot</name>
    <name type="synonym">Psetta maxima</name>
    <dbReference type="NCBI Taxonomy" id="52904"/>
    <lineage>
        <taxon>Eukaryota</taxon>
        <taxon>Metazoa</taxon>
        <taxon>Chordata</taxon>
        <taxon>Craniata</taxon>
        <taxon>Vertebrata</taxon>
        <taxon>Euteleostomi</taxon>
        <taxon>Actinopterygii</taxon>
        <taxon>Neopterygii</taxon>
        <taxon>Teleostei</taxon>
        <taxon>Neoteleostei</taxon>
        <taxon>Acanthomorphata</taxon>
        <taxon>Carangaria</taxon>
        <taxon>Pleuronectiformes</taxon>
        <taxon>Pleuronectoidei</taxon>
        <taxon>Scophthalmidae</taxon>
        <taxon>Scophthalmus</taxon>
    </lineage>
</organism>
<sequence>MIGDGKREFETWYETPHETCPLTGKPFEELHALCKEKLQTLRSVHGLRVFVMREHEWLQMTKSNPVVQDFLKRYNPPQPLYPRDAFYGGRTSPVKLRYTAAANETVQTELPGSVCVHDDEARAFTGVWVTPEFNKALELGYRLAFTTAYSRLTLYSYLQQLQDRVLYFDTDSLIYVSKEGESQLKLGNYLGDLTDELKGDSIVEFAAAGPKSYAYKTKNYRVSMRVKGITQTHE</sequence>
<comment type="caution">
    <text evidence="1">The sequence shown here is derived from an EMBL/GenBank/DDBJ whole genome shotgun (WGS) entry which is preliminary data.</text>
</comment>
<dbReference type="Proteomes" id="UP000438429">
    <property type="component" value="Unassembled WGS sequence"/>
</dbReference>
<dbReference type="InterPro" id="IPR043502">
    <property type="entry name" value="DNA/RNA_pol_sf"/>
</dbReference>
<evidence type="ECO:0000313" key="1">
    <source>
        <dbReference type="EMBL" id="KAF0022459.1"/>
    </source>
</evidence>
<evidence type="ECO:0000313" key="2">
    <source>
        <dbReference type="Proteomes" id="UP000438429"/>
    </source>
</evidence>
<dbReference type="Gene3D" id="3.90.1600.10">
    <property type="entry name" value="Palm domain of DNA polymerase"/>
    <property type="match status" value="1"/>
</dbReference>